<evidence type="ECO:0000313" key="2">
    <source>
        <dbReference type="Proteomes" id="UP001415857"/>
    </source>
</evidence>
<reference evidence="1 2" key="1">
    <citation type="journal article" date="2024" name="Plant J.">
        <title>Genome sequences and population genomics reveal climatic adaptation and genomic divergence between two closely related sweetgum species.</title>
        <authorList>
            <person name="Xu W.Q."/>
            <person name="Ren C.Q."/>
            <person name="Zhang X.Y."/>
            <person name="Comes H.P."/>
            <person name="Liu X.H."/>
            <person name="Li Y.G."/>
            <person name="Kettle C.J."/>
            <person name="Jalonen R."/>
            <person name="Gaisberger H."/>
            <person name="Ma Y.Z."/>
            <person name="Qiu Y.X."/>
        </authorList>
    </citation>
    <scope>NUCLEOTIDE SEQUENCE [LARGE SCALE GENOMIC DNA]</scope>
    <source>
        <strain evidence="1">Hangzhou</strain>
    </source>
</reference>
<gene>
    <name evidence="1" type="ORF">L1049_007853</name>
</gene>
<evidence type="ECO:0000313" key="1">
    <source>
        <dbReference type="EMBL" id="KAK9289695.1"/>
    </source>
</evidence>
<dbReference type="EMBL" id="JBBPBK010000002">
    <property type="protein sequence ID" value="KAK9289695.1"/>
    <property type="molecule type" value="Genomic_DNA"/>
</dbReference>
<dbReference type="Proteomes" id="UP001415857">
    <property type="component" value="Unassembled WGS sequence"/>
</dbReference>
<organism evidence="1 2">
    <name type="scientific">Liquidambar formosana</name>
    <name type="common">Formosan gum</name>
    <dbReference type="NCBI Taxonomy" id="63359"/>
    <lineage>
        <taxon>Eukaryota</taxon>
        <taxon>Viridiplantae</taxon>
        <taxon>Streptophyta</taxon>
        <taxon>Embryophyta</taxon>
        <taxon>Tracheophyta</taxon>
        <taxon>Spermatophyta</taxon>
        <taxon>Magnoliopsida</taxon>
        <taxon>eudicotyledons</taxon>
        <taxon>Gunneridae</taxon>
        <taxon>Pentapetalae</taxon>
        <taxon>Saxifragales</taxon>
        <taxon>Altingiaceae</taxon>
        <taxon>Liquidambar</taxon>
    </lineage>
</organism>
<sequence length="78" mass="8440">MYEEVLYTVPVGGSDSTKAKGGIGLAKKFIASRTLQKCHLELVSALSIVREPVDDPEIRVQGTGGYLYDHITGGRSMQ</sequence>
<comment type="caution">
    <text evidence="1">The sequence shown here is derived from an EMBL/GenBank/DDBJ whole genome shotgun (WGS) entry which is preliminary data.</text>
</comment>
<proteinExistence type="predicted"/>
<name>A0AAP0S2K3_LIQFO</name>
<accession>A0AAP0S2K3</accession>
<dbReference type="AlphaFoldDB" id="A0AAP0S2K3"/>
<protein>
    <submittedName>
        <fullName evidence="1">Uncharacterized protein</fullName>
    </submittedName>
</protein>
<keyword evidence="2" id="KW-1185">Reference proteome</keyword>